<evidence type="ECO:0000256" key="13">
    <source>
        <dbReference type="ARBA" id="ARBA00023018"/>
    </source>
</evidence>
<dbReference type="SUPFAM" id="SSF111006">
    <property type="entry name" value="Dystroglycan, domain 2"/>
    <property type="match status" value="1"/>
</dbReference>
<dbReference type="GO" id="GO:0005654">
    <property type="term" value="C:nucleoplasm"/>
    <property type="evidence" value="ECO:0007669"/>
    <property type="project" value="UniProtKB-SubCell"/>
</dbReference>
<evidence type="ECO:0000256" key="14">
    <source>
        <dbReference type="ARBA" id="ARBA00023157"/>
    </source>
</evidence>
<keyword evidence="17" id="KW-0539">Nucleus</keyword>
<evidence type="ECO:0000256" key="8">
    <source>
        <dbReference type="ARBA" id="ARBA00022525"/>
    </source>
</evidence>
<dbReference type="Pfam" id="PF18424">
    <property type="entry name" value="a_DG1_N2"/>
    <property type="match status" value="1"/>
</dbReference>
<evidence type="ECO:0000313" key="30">
    <source>
        <dbReference type="EnsemblMetazoa" id="CapteP183589"/>
    </source>
</evidence>
<reference evidence="30" key="3">
    <citation type="submission" date="2015-06" db="UniProtKB">
        <authorList>
            <consortium name="EnsemblMetazoa"/>
        </authorList>
    </citation>
    <scope>IDENTIFICATION</scope>
</reference>
<comment type="function">
    <text evidence="19">The dystroglycan complex is involved in a number of processes including laminin and basement membrane assembly, sarcolemmal stability, cell survival, peripheral nerve myelination, nodal structure, cell migration, and epithelial polarization.</text>
</comment>
<keyword evidence="15" id="KW-0325">Glycoprotein</keyword>
<evidence type="ECO:0000256" key="26">
    <source>
        <dbReference type="SAM" id="Phobius"/>
    </source>
</evidence>
<dbReference type="CDD" id="cd11303">
    <property type="entry name" value="Dystroglycan_repeat"/>
    <property type="match status" value="1"/>
</dbReference>
<dbReference type="PANTHER" id="PTHR21559">
    <property type="entry name" value="DYSTROGLYCAN-RELATED"/>
    <property type="match status" value="1"/>
</dbReference>
<evidence type="ECO:0000256" key="21">
    <source>
        <dbReference type="ARBA" id="ARBA00026224"/>
    </source>
</evidence>
<evidence type="ECO:0000256" key="6">
    <source>
        <dbReference type="ARBA" id="ARBA00022475"/>
    </source>
</evidence>
<dbReference type="SMART" id="SM00736">
    <property type="entry name" value="CADG"/>
    <property type="match status" value="2"/>
</dbReference>
<evidence type="ECO:0000256" key="23">
    <source>
        <dbReference type="ARBA" id="ARBA00031034"/>
    </source>
</evidence>
<evidence type="ECO:0000256" key="7">
    <source>
        <dbReference type="ARBA" id="ARBA00022490"/>
    </source>
</evidence>
<keyword evidence="13" id="KW-0770">Synapse</keyword>
<feature type="transmembrane region" description="Helical" evidence="26">
    <location>
        <begin position="765"/>
        <end position="786"/>
    </location>
</feature>
<evidence type="ECO:0000256" key="19">
    <source>
        <dbReference type="ARBA" id="ARBA00023567"/>
    </source>
</evidence>
<comment type="function">
    <text evidence="20">Transmembrane protein that plays important roles in connecting the extracellular matrix to the cytoskeleton. Acts as a cell adhesion receptor in both muscle and non-muscle tissues. Receptor for both DMD and UTRN and, through these interactions, scaffolds axin to the cytoskeleton. Also functions in cell adhesion-mediated signaling and implicated in cell polarity.</text>
</comment>
<keyword evidence="6" id="KW-1003">Cell membrane</keyword>
<dbReference type="EMBL" id="AMQN01019826">
    <property type="status" value="NOT_ANNOTATED_CDS"/>
    <property type="molecule type" value="Genomic_DNA"/>
</dbReference>
<dbReference type="Proteomes" id="UP000014760">
    <property type="component" value="Unassembled WGS sequence"/>
</dbReference>
<feature type="compositionally biased region" description="Polar residues" evidence="25">
    <location>
        <begin position="307"/>
        <end position="327"/>
    </location>
</feature>
<feature type="compositionally biased region" description="Basic residues" evidence="25">
    <location>
        <begin position="273"/>
        <end position="283"/>
    </location>
</feature>
<evidence type="ECO:0000256" key="1">
    <source>
        <dbReference type="ARBA" id="ARBA00004135"/>
    </source>
</evidence>
<feature type="compositionally biased region" description="Low complexity" evidence="25">
    <location>
        <begin position="422"/>
        <end position="445"/>
    </location>
</feature>
<feature type="compositionally biased region" description="Polar residues" evidence="25">
    <location>
        <begin position="889"/>
        <end position="898"/>
    </location>
</feature>
<keyword evidence="18" id="KW-0628">Postsynaptic cell membrane</keyword>
<proteinExistence type="predicted"/>
<keyword evidence="12 26" id="KW-1133">Transmembrane helix</keyword>
<dbReference type="GO" id="GO:0002009">
    <property type="term" value="P:morphogenesis of an epithelium"/>
    <property type="evidence" value="ECO:0007669"/>
    <property type="project" value="TreeGrafter"/>
</dbReference>
<reference evidence="29 31" key="2">
    <citation type="journal article" date="2013" name="Nature">
        <title>Insights into bilaterian evolution from three spiralian genomes.</title>
        <authorList>
            <person name="Simakov O."/>
            <person name="Marletaz F."/>
            <person name="Cho S.J."/>
            <person name="Edsinger-Gonzales E."/>
            <person name="Havlak P."/>
            <person name="Hellsten U."/>
            <person name="Kuo D.H."/>
            <person name="Larsson T."/>
            <person name="Lv J."/>
            <person name="Arendt D."/>
            <person name="Savage R."/>
            <person name="Osoegawa K."/>
            <person name="de Jong P."/>
            <person name="Grimwood J."/>
            <person name="Chapman J.A."/>
            <person name="Shapiro H."/>
            <person name="Aerts A."/>
            <person name="Otillar R.P."/>
            <person name="Terry A.Y."/>
            <person name="Boore J.L."/>
            <person name="Grigoriev I.V."/>
            <person name="Lindberg D.R."/>
            <person name="Seaver E.C."/>
            <person name="Weisblat D.A."/>
            <person name="Putnam N.H."/>
            <person name="Rokhsar D.S."/>
        </authorList>
    </citation>
    <scope>NUCLEOTIDE SEQUENCE</scope>
    <source>
        <strain evidence="29 31">I ESC-2004</strain>
    </source>
</reference>
<evidence type="ECO:0000256" key="12">
    <source>
        <dbReference type="ARBA" id="ARBA00022989"/>
    </source>
</evidence>
<evidence type="ECO:0000256" key="20">
    <source>
        <dbReference type="ARBA" id="ARBA00024991"/>
    </source>
</evidence>
<dbReference type="InterPro" id="IPR008465">
    <property type="entry name" value="DAG1_C"/>
</dbReference>
<name>R7UZC3_CAPTE</name>
<evidence type="ECO:0000313" key="31">
    <source>
        <dbReference type="Proteomes" id="UP000014760"/>
    </source>
</evidence>
<dbReference type="GO" id="GO:0042383">
    <property type="term" value="C:sarcolemma"/>
    <property type="evidence" value="ECO:0007669"/>
    <property type="project" value="UniProtKB-SubCell"/>
</dbReference>
<dbReference type="Gene3D" id="3.30.70.1040">
    <property type="entry name" value="Dystroglycan, domain 2"/>
    <property type="match status" value="1"/>
</dbReference>
<dbReference type="InterPro" id="IPR030398">
    <property type="entry name" value="SEA_DG_dom"/>
</dbReference>
<evidence type="ECO:0000256" key="15">
    <source>
        <dbReference type="ARBA" id="ARBA00023180"/>
    </source>
</evidence>
<dbReference type="GO" id="GO:0005509">
    <property type="term" value="F:calcium ion binding"/>
    <property type="evidence" value="ECO:0007669"/>
    <property type="project" value="InterPro"/>
</dbReference>
<evidence type="ECO:0000256" key="2">
    <source>
        <dbReference type="ARBA" id="ARBA00004239"/>
    </source>
</evidence>
<keyword evidence="8" id="KW-0964">Secreted</keyword>
<dbReference type="EMBL" id="KB296302">
    <property type="protein sequence ID" value="ELU11928.1"/>
    <property type="molecule type" value="Genomic_DNA"/>
</dbReference>
<dbReference type="InterPro" id="IPR015919">
    <property type="entry name" value="Cadherin-like_sf"/>
</dbReference>
<sequence>MQCCATLLLSLLCSSSFCAAQQEGNIADLLADNEGLDVLWGIPDSTAVIGKAFHFTVPEDAFSGDIDHLEVTEAGRDTLPSWLHYDAASRTLRGVPYPADANHQTYIEVTAKGQGSDGAPVEAKDIFAILITKDDVRSDAVSLKEVNSELRPIRCPKGSSVTRATIVIDAGDLSSELRWALTSAMAEHLGIPRNVLRLLPVDTPFLDSSALVAGPGDVTEAEKSPVAIEWEVGCGNVQAVHMPILTSLEASSKDGRMRRSIGHGIVGWHVTNHKAHTPKRPKRQAVQATATPEVSFGLPTDRPVATVTITSDMPTSRSVPTMASPSFTDVEPSSSSSRSKHKPHRTKTTGRHLHKTKHPKHSPTPLQTPTASTSMPIMPTPVSAISPSSMEPSLTPVMPIMSPSSPGLSPSYLPPPSIMTPSFSSSSLSSSSTPTDILPTPSSSSGTPMLKSSADDIIITAPTLMPSTEAPLPMLTSSPSSNTPPPNTEKFKFAPVVKQYLRPYKITEGDILDFHIPEDTFNDYEDGNTRNLKLILLTIDGLSVPPISWIQLNDTSQTLYGLPREFDIRKHEYLLAAIDSDGKLARLVFEMIVERRPRQSNINHEFSITLDLNYKAFMLTVDQQINVAKNLAKLYGDPDTQMISIIKLEEGSVRYVWTNNSLPTDSCPIRDITGLLSYLITIDDTLNPKLMQAMEPTEVLGAGVESRGTCEGYAFENEVGVNVKPPPTKNEEGEGEGSGNGANIGEKVEGDPRETSDEDVMITTVIPAVVIAAMLLLAGLIACILYRKKRKGKLSDEDQHTFINKGIPIIFADELEERHEQPTKPLILANEKPPLPPPDYPRSASGSVLSTPRSDHKEPLIQDPFSTDDEGEMSPYHPPPPVTGGSLGRSRTPNSQPAFRSPPPYVPP</sequence>
<dbReference type="HOGENOM" id="CLU_007629_2_0_1"/>
<dbReference type="GO" id="GO:0005576">
    <property type="term" value="C:extracellular region"/>
    <property type="evidence" value="ECO:0007669"/>
    <property type="project" value="UniProtKB-SubCell"/>
</dbReference>
<feature type="domain" description="Peptidase S72" evidence="28">
    <location>
        <begin position="601"/>
        <end position="711"/>
    </location>
</feature>
<feature type="region of interest" description="Disordered" evidence="25">
    <location>
        <begin position="422"/>
        <end position="449"/>
    </location>
</feature>
<evidence type="ECO:0000256" key="27">
    <source>
        <dbReference type="SAM" id="SignalP"/>
    </source>
</evidence>
<evidence type="ECO:0000256" key="11">
    <source>
        <dbReference type="ARBA" id="ARBA00022729"/>
    </source>
</evidence>
<organism evidence="29">
    <name type="scientific">Capitella teleta</name>
    <name type="common">Polychaete worm</name>
    <dbReference type="NCBI Taxonomy" id="283909"/>
    <lineage>
        <taxon>Eukaryota</taxon>
        <taxon>Metazoa</taxon>
        <taxon>Spiralia</taxon>
        <taxon>Lophotrochozoa</taxon>
        <taxon>Annelida</taxon>
        <taxon>Polychaeta</taxon>
        <taxon>Sedentaria</taxon>
        <taxon>Scolecida</taxon>
        <taxon>Capitellidae</taxon>
        <taxon>Capitella</taxon>
    </lineage>
</organism>
<dbReference type="GO" id="GO:0021675">
    <property type="term" value="P:nerve development"/>
    <property type="evidence" value="ECO:0007669"/>
    <property type="project" value="TreeGrafter"/>
</dbReference>
<keyword evidence="9" id="KW-0597">Phosphoprotein</keyword>
<dbReference type="PANTHER" id="PTHR21559:SF21">
    <property type="entry name" value="DYSTROGLYCAN 1"/>
    <property type="match status" value="1"/>
</dbReference>
<evidence type="ECO:0000256" key="3">
    <source>
        <dbReference type="ARBA" id="ARBA00004245"/>
    </source>
</evidence>
<dbReference type="GO" id="GO:0005856">
    <property type="term" value="C:cytoskeleton"/>
    <property type="evidence" value="ECO:0007669"/>
    <property type="project" value="UniProtKB-SubCell"/>
</dbReference>
<dbReference type="GO" id="GO:0045211">
    <property type="term" value="C:postsynaptic membrane"/>
    <property type="evidence" value="ECO:0007669"/>
    <property type="project" value="UniProtKB-SubCell"/>
</dbReference>
<dbReference type="OrthoDB" id="6285625at2759"/>
<feature type="region of interest" description="Disordered" evidence="25">
    <location>
        <begin position="273"/>
        <end position="376"/>
    </location>
</feature>
<dbReference type="OMA" id="QHEGNHE"/>
<dbReference type="AlphaFoldDB" id="R7UZC3"/>
<evidence type="ECO:0000256" key="10">
    <source>
        <dbReference type="ARBA" id="ARBA00022692"/>
    </source>
</evidence>
<feature type="compositionally biased region" description="Basic and acidic residues" evidence="25">
    <location>
        <begin position="746"/>
        <end position="755"/>
    </location>
</feature>
<dbReference type="InterPro" id="IPR013783">
    <property type="entry name" value="Ig-like_fold"/>
</dbReference>
<dbReference type="Pfam" id="PF05345">
    <property type="entry name" value="He_PIG"/>
    <property type="match status" value="1"/>
</dbReference>
<dbReference type="Gene3D" id="2.60.40.10">
    <property type="entry name" value="Immunoglobulins"/>
    <property type="match status" value="2"/>
</dbReference>
<dbReference type="GO" id="GO:0043236">
    <property type="term" value="F:laminin binding"/>
    <property type="evidence" value="ECO:0007669"/>
    <property type="project" value="TreeGrafter"/>
</dbReference>
<accession>R7UZC3</accession>
<dbReference type="InterPro" id="IPR027468">
    <property type="entry name" value="Alpha-dystroglycan_domain_2"/>
</dbReference>
<dbReference type="Pfam" id="PF05454">
    <property type="entry name" value="DAG1"/>
    <property type="match status" value="1"/>
</dbReference>
<reference evidence="31" key="1">
    <citation type="submission" date="2012-12" db="EMBL/GenBank/DDBJ databases">
        <authorList>
            <person name="Hellsten U."/>
            <person name="Grimwood J."/>
            <person name="Chapman J.A."/>
            <person name="Shapiro H."/>
            <person name="Aerts A."/>
            <person name="Otillar R.P."/>
            <person name="Terry A.Y."/>
            <person name="Boore J.L."/>
            <person name="Simakov O."/>
            <person name="Marletaz F."/>
            <person name="Cho S.-J."/>
            <person name="Edsinger-Gonzales E."/>
            <person name="Havlak P."/>
            <person name="Kuo D.-H."/>
            <person name="Larsson T."/>
            <person name="Lv J."/>
            <person name="Arendt D."/>
            <person name="Savage R."/>
            <person name="Osoegawa K."/>
            <person name="de Jong P."/>
            <person name="Lindberg D.R."/>
            <person name="Seaver E.C."/>
            <person name="Weisblat D.A."/>
            <person name="Putnam N.H."/>
            <person name="Grigoriev I.V."/>
            <person name="Rokhsar D.S."/>
        </authorList>
    </citation>
    <scope>NUCLEOTIDE SEQUENCE</scope>
    <source>
        <strain evidence="31">I ESC-2004</strain>
    </source>
</reference>
<feature type="signal peptide" evidence="27">
    <location>
        <begin position="1"/>
        <end position="20"/>
    </location>
</feature>
<evidence type="ECO:0000256" key="25">
    <source>
        <dbReference type="SAM" id="MobiDB-lite"/>
    </source>
</evidence>
<evidence type="ECO:0000256" key="17">
    <source>
        <dbReference type="ARBA" id="ARBA00023242"/>
    </source>
</evidence>
<feature type="compositionally biased region" description="Basic residues" evidence="25">
    <location>
        <begin position="338"/>
        <end position="361"/>
    </location>
</feature>
<feature type="chain" id="PRO_5008788522" description="Dystroglycan 1" evidence="27">
    <location>
        <begin position="21"/>
        <end position="908"/>
    </location>
</feature>
<feature type="compositionally biased region" description="Polar residues" evidence="25">
    <location>
        <begin position="364"/>
        <end position="375"/>
    </location>
</feature>
<feature type="region of interest" description="Disordered" evidence="25">
    <location>
        <begin position="721"/>
        <end position="756"/>
    </location>
</feature>
<keyword evidence="26" id="KW-0472">Membrane</keyword>
<dbReference type="SUPFAM" id="SSF49313">
    <property type="entry name" value="Cadherin-like"/>
    <property type="match status" value="2"/>
</dbReference>
<evidence type="ECO:0000256" key="18">
    <source>
        <dbReference type="ARBA" id="ARBA00023257"/>
    </source>
</evidence>
<evidence type="ECO:0000256" key="9">
    <source>
        <dbReference type="ARBA" id="ARBA00022553"/>
    </source>
</evidence>
<keyword evidence="14" id="KW-1015">Disulfide bond</keyword>
<dbReference type="EnsemblMetazoa" id="CapteT183589">
    <property type="protein sequence ID" value="CapteP183589"/>
    <property type="gene ID" value="CapteG183589"/>
</dbReference>
<dbReference type="STRING" id="283909.R7UZC3"/>
<evidence type="ECO:0000256" key="22">
    <source>
        <dbReference type="ARBA" id="ARBA00030092"/>
    </source>
</evidence>
<dbReference type="InterPro" id="IPR006644">
    <property type="entry name" value="Cadg"/>
</dbReference>
<evidence type="ECO:0000256" key="4">
    <source>
        <dbReference type="ARBA" id="ARBA00004251"/>
    </source>
</evidence>
<gene>
    <name evidence="29" type="ORF">CAPTEDRAFT_183589</name>
</gene>
<dbReference type="GO" id="GO:0007411">
    <property type="term" value="P:axon guidance"/>
    <property type="evidence" value="ECO:0007669"/>
    <property type="project" value="TreeGrafter"/>
</dbReference>
<keyword evidence="10 26" id="KW-0812">Transmembrane</keyword>
<evidence type="ECO:0000313" key="29">
    <source>
        <dbReference type="EMBL" id="ELU11928.1"/>
    </source>
</evidence>
<keyword evidence="7" id="KW-0963">Cytoplasm</keyword>
<evidence type="ECO:0000256" key="16">
    <source>
        <dbReference type="ARBA" id="ARBA00023212"/>
    </source>
</evidence>
<comment type="subcellular location">
    <subcellularLocation>
        <location evidence="1">Cell membrane</location>
        <location evidence="1">Sarcolemma</location>
    </subcellularLocation>
    <subcellularLocation>
        <location evidence="4">Cell membrane</location>
        <topology evidence="4">Single-pass type I membrane protein</topology>
    </subcellularLocation>
    <subcellularLocation>
        <location evidence="3">Cytoplasm</location>
        <location evidence="3">Cytoskeleton</location>
    </subcellularLocation>
    <subcellularLocation>
        <location evidence="5">Nucleus</location>
        <location evidence="5">Nucleoplasm</location>
    </subcellularLocation>
    <subcellularLocation>
        <location evidence="24">Postsynaptic cell membrane</location>
    </subcellularLocation>
    <subcellularLocation>
        <location evidence="2">Secreted</location>
        <location evidence="2">Extracellular space</location>
    </subcellularLocation>
</comment>
<feature type="region of interest" description="Disordered" evidence="25">
    <location>
        <begin position="825"/>
        <end position="908"/>
    </location>
</feature>
<evidence type="ECO:0000256" key="24">
    <source>
        <dbReference type="ARBA" id="ARBA00034100"/>
    </source>
</evidence>
<dbReference type="PROSITE" id="PS51699">
    <property type="entry name" value="SEA_DG"/>
    <property type="match status" value="1"/>
</dbReference>
<dbReference type="GO" id="GO:0016011">
    <property type="term" value="C:dystroglycan complex"/>
    <property type="evidence" value="ECO:0007669"/>
    <property type="project" value="TreeGrafter"/>
</dbReference>
<protein>
    <recommendedName>
        <fullName evidence="21">Dystroglycan 1</fullName>
    </recommendedName>
    <alternativeName>
        <fullName evidence="23">Dystroglycan</fullName>
    </alternativeName>
    <alternativeName>
        <fullName evidence="22">Dystrophin-associated glycoprotein 1</fullName>
    </alternativeName>
</protein>
<keyword evidence="16" id="KW-0206">Cytoskeleton</keyword>
<evidence type="ECO:0000256" key="5">
    <source>
        <dbReference type="ARBA" id="ARBA00004642"/>
    </source>
</evidence>
<evidence type="ECO:0000259" key="28">
    <source>
        <dbReference type="PROSITE" id="PS51699"/>
    </source>
</evidence>
<keyword evidence="11 27" id="KW-0732">Signal</keyword>
<dbReference type="InterPro" id="IPR041631">
    <property type="entry name" value="Alpha_DG1_N2"/>
</dbReference>
<keyword evidence="31" id="KW-1185">Reference proteome</keyword>